<dbReference type="GO" id="GO:0045053">
    <property type="term" value="P:protein retention in Golgi apparatus"/>
    <property type="evidence" value="ECO:0007669"/>
    <property type="project" value="UniProtKB-UniRule"/>
</dbReference>
<dbReference type="PANTHER" id="PTHR16166:SF93">
    <property type="entry name" value="INTERMEMBRANE LIPID TRANSFER PROTEIN VPS13"/>
    <property type="match status" value="1"/>
</dbReference>
<feature type="compositionally biased region" description="Polar residues" evidence="5">
    <location>
        <begin position="1570"/>
        <end position="1588"/>
    </location>
</feature>
<dbReference type="RefSeq" id="XP_019024514.1">
    <property type="nucleotide sequence ID" value="XM_019170659.1"/>
</dbReference>
<dbReference type="Pfam" id="PF25036">
    <property type="entry name" value="VPS13_VAB"/>
    <property type="match status" value="1"/>
</dbReference>
<feature type="region of interest" description="Disordered" evidence="5">
    <location>
        <begin position="1761"/>
        <end position="1783"/>
    </location>
</feature>
<dbReference type="EMBL" id="BACD03000018">
    <property type="protein sequence ID" value="GAO48942.1"/>
    <property type="molecule type" value="Genomic_DNA"/>
</dbReference>
<reference evidence="10 11" key="1">
    <citation type="journal article" date="2011" name="J. Gen. Appl. Microbiol.">
        <title>Draft genome sequencing of the enigmatic yeast Saitoella complicata.</title>
        <authorList>
            <person name="Nishida H."/>
            <person name="Hamamoto M."/>
            <person name="Sugiyama J."/>
        </authorList>
    </citation>
    <scope>NUCLEOTIDE SEQUENCE [LARGE SCALE GENOMIC DNA]</scope>
    <source>
        <strain evidence="10 11">NRRL Y-17804</strain>
    </source>
</reference>
<evidence type="ECO:0000313" key="10">
    <source>
        <dbReference type="EMBL" id="GAO48942.1"/>
    </source>
</evidence>
<dbReference type="PIRSF" id="PIRSF037235">
    <property type="entry name" value="VPS13_fungi"/>
    <property type="match status" value="1"/>
</dbReference>
<evidence type="ECO:0000259" key="6">
    <source>
        <dbReference type="Pfam" id="PF12624"/>
    </source>
</evidence>
<dbReference type="Proteomes" id="UP000033140">
    <property type="component" value="Unassembled WGS sequence"/>
</dbReference>
<dbReference type="InterPro" id="IPR026847">
    <property type="entry name" value="VPS13"/>
</dbReference>
<dbReference type="Pfam" id="PF25033">
    <property type="entry name" value="VPS13_M"/>
    <property type="match status" value="1"/>
</dbReference>
<protein>
    <recommendedName>
        <fullName evidence="4">Vacuolar protein sorting-associated protein</fullName>
    </recommendedName>
</protein>
<dbReference type="GO" id="GO:0006869">
    <property type="term" value="P:lipid transport"/>
    <property type="evidence" value="ECO:0007669"/>
    <property type="project" value="UniProtKB-KW"/>
</dbReference>
<keyword evidence="4" id="KW-0333">Golgi apparatus</keyword>
<feature type="region of interest" description="Disordered" evidence="5">
    <location>
        <begin position="1049"/>
        <end position="1068"/>
    </location>
</feature>
<proteinExistence type="inferred from homology"/>
<comment type="similarity">
    <text evidence="1 4">Belongs to the VPS13 family.</text>
</comment>
<reference evidence="10 11" key="2">
    <citation type="journal article" date="2014" name="J. Gen. Appl. Microbiol.">
        <title>The early diverging ascomycetous budding yeast Saitoella complicata has three histone deacetylases belonging to the Clr6, Hos2, and Rpd3 lineages.</title>
        <authorList>
            <person name="Nishida H."/>
            <person name="Matsumoto T."/>
            <person name="Kondo S."/>
            <person name="Hamamoto M."/>
            <person name="Yoshikawa H."/>
        </authorList>
    </citation>
    <scope>NUCLEOTIDE SEQUENCE [LARGE SCALE GENOMIC DNA]</scope>
    <source>
        <strain evidence="10 11">NRRL Y-17804</strain>
    </source>
</reference>
<dbReference type="PANTHER" id="PTHR16166">
    <property type="entry name" value="VACUOLAR PROTEIN SORTING-ASSOCIATED PROTEIN VPS13"/>
    <property type="match status" value="1"/>
</dbReference>
<name>A0A0E9NGE3_SAICN</name>
<dbReference type="OrthoDB" id="428159at2759"/>
<feature type="region of interest" description="Disordered" evidence="5">
    <location>
        <begin position="819"/>
        <end position="848"/>
    </location>
</feature>
<evidence type="ECO:0000256" key="3">
    <source>
        <dbReference type="ARBA" id="ARBA00023055"/>
    </source>
</evidence>
<feature type="compositionally biased region" description="Low complexity" evidence="5">
    <location>
        <begin position="1764"/>
        <end position="1783"/>
    </location>
</feature>
<evidence type="ECO:0000256" key="4">
    <source>
        <dbReference type="PIRNR" id="PIRNR037235"/>
    </source>
</evidence>
<feature type="domain" description="Vacuolar protein sorting-associated protein 13 VPS13 adaptor binding" evidence="8">
    <location>
        <begin position="1968"/>
        <end position="2546"/>
    </location>
</feature>
<dbReference type="InterPro" id="IPR026854">
    <property type="entry name" value="VPS13_N"/>
</dbReference>
<dbReference type="GO" id="GO:0007005">
    <property type="term" value="P:mitochondrion organization"/>
    <property type="evidence" value="ECO:0007669"/>
    <property type="project" value="TreeGrafter"/>
</dbReference>
<evidence type="ECO:0000313" key="11">
    <source>
        <dbReference type="Proteomes" id="UP000033140"/>
    </source>
</evidence>
<reference evidence="10 11" key="3">
    <citation type="journal article" date="2015" name="Genome Announc.">
        <title>Draft Genome Sequence of the Archiascomycetous Yeast Saitoella complicata.</title>
        <authorList>
            <person name="Yamauchi K."/>
            <person name="Kondo S."/>
            <person name="Hamamoto M."/>
            <person name="Takahashi Y."/>
            <person name="Ogura Y."/>
            <person name="Hayashi T."/>
            <person name="Nishida H."/>
        </authorList>
    </citation>
    <scope>NUCLEOTIDE SEQUENCE [LARGE SCALE GENOMIC DNA]</scope>
    <source>
        <strain evidence="10 11">NRRL Y-17804</strain>
    </source>
</reference>
<feature type="compositionally biased region" description="Acidic residues" evidence="5">
    <location>
        <begin position="1367"/>
        <end position="1385"/>
    </location>
</feature>
<keyword evidence="2 4" id="KW-0813">Transport</keyword>
<dbReference type="InterPro" id="IPR017148">
    <property type="entry name" value="VPS13_fungi"/>
</dbReference>
<dbReference type="InterPro" id="IPR056747">
    <property type="entry name" value="VPS13-like_M"/>
</dbReference>
<evidence type="ECO:0000259" key="9">
    <source>
        <dbReference type="Pfam" id="PF25037"/>
    </source>
</evidence>
<accession>A0A0E9NGE3</accession>
<evidence type="ECO:0000256" key="5">
    <source>
        <dbReference type="SAM" id="MobiDB-lite"/>
    </source>
</evidence>
<dbReference type="GO" id="GO:0045324">
    <property type="term" value="P:late endosome to vacuole transport"/>
    <property type="evidence" value="ECO:0007669"/>
    <property type="project" value="UniProtKB-UniRule"/>
</dbReference>
<comment type="caution">
    <text evidence="10">The sequence shown here is derived from an EMBL/GenBank/DDBJ whole genome shotgun (WGS) entry which is preliminary data.</text>
</comment>
<comment type="function">
    <text evidence="4">Mediates the transfer of lipids between membranes at organelle contact sites. May play a role in mitochondrial lipid homeostasis.</text>
</comment>
<evidence type="ECO:0000259" key="8">
    <source>
        <dbReference type="Pfam" id="PF25036"/>
    </source>
</evidence>
<dbReference type="InterPro" id="IPR056748">
    <property type="entry name" value="VPS13-like_C"/>
</dbReference>
<dbReference type="Pfam" id="PF25037">
    <property type="entry name" value="VPS13_C"/>
    <property type="match status" value="1"/>
</dbReference>
<sequence>MLEGLVAGLLNRFLGAYVQNFDPGQLNIGIWSGDVKLRNLQLRREALDKFKLPIDVKEGYLGSLTLQIPWSNLKGKPVKVLIEDVFLLANPKADQEYDEADEERRAQALKQEKLDSAELLGGSRTVESDPKDASFTDSLVTKIIDNLQVSVKNIHVRYEDTVSDPGHPFAVGATLSEFSAVSTDENWHEAFVQDRVETTHKLATLGSLAVYWNTDSRSLASENGAEVRSVEELIKIFGSLIAREGHLPDEHQYILKPVSGTGKINLNKIHKAGLPKTQATVFFEELGFVLDEEQYRDALMMLDQFHFFMRHQEYRKHRPTRSVKEDPKAWLRFAGDAILREVHEKHRKWTWAHFAERRDDRQAYVRLFKRKVQETIALDETDQLKDLEWKLSYKDIRFYRSLARRELRKERAEAGPIKKQAEKAQGWLGWVWGSHPKKEDENDTVMTEEQRKELYDAIEWNDNEIPDVALDLPPEQPTMEIHAKLKKGGFALKKDPHNKYAGANDILSVIWEGFGAGFKARQEGFWISLGLGSLKVYDGTTEGNVWPQIVKVKNEAKLKELEDKPVDEWDGHGEDPFFHMVFEKHPLDKRADSAVTARLKSTEIVYNPRCIETIARFLRPPARHMESINALMEAAGATVEEIRNQTRAGLEFALEEHKTLAAKLDLQAPLIIIPESVTDKDADCIILDAGHIGLESDLVDKAKIREIQAKQKTQYTPEDWKELESLMYDQFDLSLTSTQLLIGPNVDDTLATLASDDQKHMHVVDRINMTFKVEMSILPKAPNLTRARVSGHLPILHASMSDAKYKTMMRIIDVAIPHLDDDEKPGQKQRKASSARKPKAEGTRKRRPSFFGMEEPELIIDDASVTEVEDEEDENDDVDDDVFVDTDDSANTEESQIVHRKNFEFNFTVDKLQGSLYKQNADRTKPDELLVDIVLEHFALDFMLRPYDMVADIVLKTLHVEDRMDTLSPPEFRRLITSARVGADDGGVQPDLVHIKYSKVDKDSPEFMTVYEGIDQNVDVKIATVNVIITRRSILTLLDFIVQTFTGGNGKQPPPRAIEDGDSSDTDSAVQEADGKIRVKVDLSEVIVILNHDGIRLATLTLSEADVGVFVMGDTLRVGARLGNLSLADDVNQGASATSQFRQLMSIEGDELADFRYETFDPLSPSYPGYDSSVYLRAGSLKVNFMEEPFRKIIDFGAKFAKMKAIIDAARMAAMNQAAQIQENASKMHFDILIRTPIVVFPRLDITAGLYKDLIIANLGEIYAKNQFAPLHEEEEGSPIVNKIAAGLRSIRLGSALYIDERKQELDMIEDADITFNVVYEEHITNSKRPEVEVQGHMSDLNMRLTETQYKFLMELAQSIPRAFASEPEDEDSELVELEEDEDVDPSTPTEKSASTKVDMAPELGAVTEDGKRITTWSKLDLVFSLNTVCLEIFQSSESHNFDDIDRSTLSKFRLYKTHVKMRMLTDGSIESEVRLKSFTVKDTRKDKANKFREVIPAVTHGGSQFMASVTMSGGDDKNMVVILTVDSPKIIFSLEYIFALKDYFLSAFSDSAGVSEAVDMQIEEAFPSTDASSTQLAQTGGTSQKTFGKNAPKPAAASKDEGGMNLRFRVNVVDAAVILLANSAIANSEAIVLSMKQVIIAQEGIMALSVDQMGMYLRRMDIPEENRLRIVDDFNMRFAMDDRGSDLQQRLTSIDIDIEPLVLRVSLHDILLAVAIISKASELLQGGQATDDARKRSRSLSLGGASAGLRKRTASGNVLTAASRKPSTSYRTRTTSSTTQRQSIDSDESAFVIKREVLKASIDGLRLVLIGDLHELPMVDLCVKKFDVNVRDWSGDLAMDTNIETYINIYNFSNSHWEPLLEPWQATFHMARKSNPDCLTIDLSSRKRMEMIVTSKTIATASKVIEYMSQPKEDILSKPRGTDAPYRIRNKTGHTINVWADAGAAEREHGSAVRIEDSAEVPWRFEDWQRMRENIRGDAENNTVSVKLEGTSWDTIQKVRITREGESLYQLHPDQQKYHLLCAVELGEDNVKYITFRSPLSIVNNTQVPIQMMVLGDSGNYAQKVYTLKPGDSASPSIKAAYTQRLRLRPDPGLNYAWSTETLVWTQMLENATKNIQCKSLDPITEEGKQPPPFNFHAFADFDSSDPFTKINPYMTIRLSPPIEIQNLLPFDFTYRIYDKQSKEDWTNFLRKGGTSPVHVVQKSHLLLLSVDMEDQVYKPSTFAIVNSPDTEEYRLESKLVLADKQDLKLHLRIQYTEIPNSGGAYRASVYCPYIILNKTGLDVQVKSKSFLQSARVAAGQLRSSDGTKSAIPYMFSYHTDERGNRAVLKVGDSAWSKPQSFEAIGSAVEAVIPAASGSQEIHVGISVAAGEGKYKLTKVITLTPRFVLKNNLPETLNMREPGSTKIMTLKSGEIAPLYFVNSNASRQLSLCFPGINSEWSAPISIQDLGHMHVKLNKEHNHQELVRSDVNMENATVFVGFSFESPSRWPIVIRNDSSTVFQFWQADPNFTEENRANLKPKSGTKVREIVDKSEMPYAWDYPAARDKLLIISANNRVRPVRLEEIGNLRPMQLTPDKKIEINVVAEGPTYVLYLSDYVEQESRYRPRESFSRSRTSLRSETDSVNDFDLIEANTHVNTKIQVRLEGIGVSLINSRLHELAYLTFRGIELKYAQSPSHESFNAMCKWIQIDNQLYGGIYPIILYPTKVPTTGKEMDQHPIFQAAIQRVKDDAHGVIFIKYATMLLQELSMEMDEDFLFALLDFTKVPGATWSEMNEGKLCDDTLTIPQPKSDASGMDLFFEILHIQPAQFNLSFVRTERVNAEDRTTSHNPVMFFLNVLTMALGNINDAPVRLDGLLMENLRVTTPMLVQRFTKHYGDQFLYQVHKILGSADFLGNPVGLFTNISSGVADVFYEPYKGFVMSDRPQDLGIGLAKGTASLVKKTVFGVTDSVSKFTGSISKGLAAATMDKQFQDSRRMSRIRNRPKHALFGVTAGADSFVRSVASGATGIVTKPMEGLQQGGAGGLFKGIGRGLVGMATKPMIGVFDLASNVTEGIRNTTTVFDENAIDRVRVPRYIGRDGVVRPYSQREAIGQQWLKQLSNGKFFDEEYLAHVDLPSHELVVMVTYNRIMLVRSRRLTTEWDISLRDLQTISIEKNGLSLILKGGVQGPFVPIPEQSARDFLKKKIGVAVAEFNSHHKHRVAR</sequence>
<gene>
    <name evidence="10" type="ORF">G7K_3103-t1</name>
</gene>
<evidence type="ECO:0000256" key="1">
    <source>
        <dbReference type="ARBA" id="ARBA00006545"/>
    </source>
</evidence>
<organism evidence="10 11">
    <name type="scientific">Saitoella complicata (strain BCRC 22490 / CBS 7301 / JCM 7358 / NBRC 10748 / NRRL Y-17804)</name>
    <dbReference type="NCBI Taxonomy" id="698492"/>
    <lineage>
        <taxon>Eukaryota</taxon>
        <taxon>Fungi</taxon>
        <taxon>Dikarya</taxon>
        <taxon>Ascomycota</taxon>
        <taxon>Taphrinomycotina</taxon>
        <taxon>Taphrinomycotina incertae sedis</taxon>
        <taxon>Saitoella</taxon>
    </lineage>
</organism>
<feature type="region of interest" description="Disordered" evidence="5">
    <location>
        <begin position="1365"/>
        <end position="1402"/>
    </location>
</feature>
<feature type="domain" description="Chorein N-terminal" evidence="6">
    <location>
        <begin position="1"/>
        <end position="911"/>
    </location>
</feature>
<feature type="domain" description="Intermembrane lipid transfer protein VPS13-like C-terminal" evidence="9">
    <location>
        <begin position="3070"/>
        <end position="3175"/>
    </location>
</feature>
<dbReference type="STRING" id="698492.A0A0E9NGE3"/>
<feature type="compositionally biased region" description="Acidic residues" evidence="5">
    <location>
        <begin position="867"/>
        <end position="883"/>
    </location>
</feature>
<keyword evidence="11" id="KW-1185">Reference proteome</keyword>
<dbReference type="Pfam" id="PF12624">
    <property type="entry name" value="VPS13_N"/>
    <property type="match status" value="1"/>
</dbReference>
<dbReference type="InterPro" id="IPR009543">
    <property type="entry name" value="VPS13_VAB"/>
</dbReference>
<dbReference type="GO" id="GO:0006623">
    <property type="term" value="P:protein targeting to vacuole"/>
    <property type="evidence" value="ECO:0007669"/>
    <property type="project" value="TreeGrafter"/>
</dbReference>
<feature type="compositionally biased region" description="Polar residues" evidence="5">
    <location>
        <begin position="1387"/>
        <end position="1396"/>
    </location>
</feature>
<feature type="compositionally biased region" description="Basic residues" evidence="5">
    <location>
        <begin position="827"/>
        <end position="837"/>
    </location>
</feature>
<keyword evidence="3 4" id="KW-0445">Lipid transport</keyword>
<feature type="region of interest" description="Disordered" evidence="5">
    <location>
        <begin position="1570"/>
        <end position="1600"/>
    </location>
</feature>
<evidence type="ECO:0000259" key="7">
    <source>
        <dbReference type="Pfam" id="PF25033"/>
    </source>
</evidence>
<feature type="domain" description="VPS13-like middle region" evidence="7">
    <location>
        <begin position="1115"/>
        <end position="1909"/>
    </location>
</feature>
<dbReference type="GO" id="GO:0005794">
    <property type="term" value="C:Golgi apparatus"/>
    <property type="evidence" value="ECO:0007669"/>
    <property type="project" value="UniProtKB-UniRule"/>
</dbReference>
<dbReference type="OMA" id="SGWRPIR"/>
<evidence type="ECO:0000256" key="2">
    <source>
        <dbReference type="ARBA" id="ARBA00022448"/>
    </source>
</evidence>
<feature type="region of interest" description="Disordered" evidence="5">
    <location>
        <begin position="862"/>
        <end position="883"/>
    </location>
</feature>